<keyword evidence="8" id="KW-0496">Mitochondrion</keyword>
<gene>
    <name evidence="12" type="ORF">PECAL_6P02470</name>
</gene>
<comment type="similarity">
    <text evidence="2">Belongs to the SHE9 family.</text>
</comment>
<dbReference type="Proteomes" id="UP000789595">
    <property type="component" value="Unassembled WGS sequence"/>
</dbReference>
<sequence length="289" mass="31232">MLRHASAVAFRGSLVARSASTTTSSAWPAFLAPVVNRVTDGAGLGELQRLKAAVNEAETAHEAAVAQRAEALRAHDSLTQGRSSTQADLTVLLQRRDAWDADDVKKFTRLTSDEHSLKTRISESLITREASERAAEAAERAFLKAVRSQYHGELMWQEKYRALSLYSTWALIVVNSLVFVGSGIHRSYADRERLAEVERAASELSAASQRASDAASAAAQIAADAADRAAAALAASQVKPVRRWPAVAAVWTAVVERAKRLYAAAAADRRAPAAGSVLIGLLIYAWRWR</sequence>
<accession>A0A8J2T0E0</accession>
<keyword evidence="4" id="KW-0999">Mitochondrion inner membrane</keyword>
<dbReference type="OrthoDB" id="5595506at2759"/>
<feature type="transmembrane region" description="Helical" evidence="11">
    <location>
        <begin position="163"/>
        <end position="184"/>
    </location>
</feature>
<dbReference type="PANTHER" id="PTHR31961:SF3">
    <property type="entry name" value="SENSITIVE TO HIGH EXPRESSION PROTEIN 9, MITOCHONDRIAL"/>
    <property type="match status" value="1"/>
</dbReference>
<dbReference type="InterPro" id="IPR008839">
    <property type="entry name" value="MDM33_fungi"/>
</dbReference>
<name>A0A8J2T0E0_9STRA</name>
<keyword evidence="5" id="KW-0809">Transit peptide</keyword>
<organism evidence="12 13">
    <name type="scientific">Pelagomonas calceolata</name>
    <dbReference type="NCBI Taxonomy" id="35677"/>
    <lineage>
        <taxon>Eukaryota</taxon>
        <taxon>Sar</taxon>
        <taxon>Stramenopiles</taxon>
        <taxon>Ochrophyta</taxon>
        <taxon>Pelagophyceae</taxon>
        <taxon>Pelagomonadales</taxon>
        <taxon>Pelagomonadaceae</taxon>
        <taxon>Pelagomonas</taxon>
    </lineage>
</organism>
<reference evidence="12" key="1">
    <citation type="submission" date="2021-11" db="EMBL/GenBank/DDBJ databases">
        <authorList>
            <consortium name="Genoscope - CEA"/>
            <person name="William W."/>
        </authorList>
    </citation>
    <scope>NUCLEOTIDE SEQUENCE</scope>
</reference>
<dbReference type="PANTHER" id="PTHR31961">
    <property type="entry name" value="SENSITIVE TO HIGH EXPRESSION PROTEIN 9, MITOCHONDRIAL"/>
    <property type="match status" value="1"/>
</dbReference>
<evidence type="ECO:0000256" key="8">
    <source>
        <dbReference type="ARBA" id="ARBA00023128"/>
    </source>
</evidence>
<comment type="function">
    <text evidence="10">Required for the maintenance of the structure of the mitochondrial inner membrane. Involved in mitochondrial morphology. Causes growth arrest when highly overexpressed.</text>
</comment>
<comment type="subcellular location">
    <subcellularLocation>
        <location evidence="1">Mitochondrion inner membrane</location>
    </subcellularLocation>
</comment>
<evidence type="ECO:0008006" key="14">
    <source>
        <dbReference type="Google" id="ProtNLM"/>
    </source>
</evidence>
<evidence type="ECO:0000256" key="11">
    <source>
        <dbReference type="SAM" id="Phobius"/>
    </source>
</evidence>
<dbReference type="AlphaFoldDB" id="A0A8J2T0E0"/>
<proteinExistence type="inferred from homology"/>
<evidence type="ECO:0000256" key="5">
    <source>
        <dbReference type="ARBA" id="ARBA00022946"/>
    </source>
</evidence>
<dbReference type="GO" id="GO:0005743">
    <property type="term" value="C:mitochondrial inner membrane"/>
    <property type="evidence" value="ECO:0007669"/>
    <property type="project" value="UniProtKB-SubCell"/>
</dbReference>
<dbReference type="EMBL" id="CAKKNE010000006">
    <property type="protein sequence ID" value="CAH0378651.1"/>
    <property type="molecule type" value="Genomic_DNA"/>
</dbReference>
<keyword evidence="6 11" id="KW-1133">Transmembrane helix</keyword>
<evidence type="ECO:0000256" key="2">
    <source>
        <dbReference type="ARBA" id="ARBA00007472"/>
    </source>
</evidence>
<keyword evidence="9 11" id="KW-0472">Membrane</keyword>
<evidence type="ECO:0000256" key="3">
    <source>
        <dbReference type="ARBA" id="ARBA00022692"/>
    </source>
</evidence>
<keyword evidence="3 11" id="KW-0812">Transmembrane</keyword>
<keyword evidence="13" id="KW-1185">Reference proteome</keyword>
<evidence type="ECO:0000256" key="6">
    <source>
        <dbReference type="ARBA" id="ARBA00022989"/>
    </source>
</evidence>
<evidence type="ECO:0000256" key="10">
    <source>
        <dbReference type="ARBA" id="ARBA00024807"/>
    </source>
</evidence>
<keyword evidence="7" id="KW-0175">Coiled coil</keyword>
<evidence type="ECO:0000313" key="12">
    <source>
        <dbReference type="EMBL" id="CAH0378651.1"/>
    </source>
</evidence>
<evidence type="ECO:0000256" key="7">
    <source>
        <dbReference type="ARBA" id="ARBA00023054"/>
    </source>
</evidence>
<protein>
    <recommendedName>
        <fullName evidence="14">Sensitive to high expression protein 9, mitochondrial</fullName>
    </recommendedName>
</protein>
<comment type="caution">
    <text evidence="12">The sequence shown here is derived from an EMBL/GenBank/DDBJ whole genome shotgun (WGS) entry which is preliminary data.</text>
</comment>
<evidence type="ECO:0000313" key="13">
    <source>
        <dbReference type="Proteomes" id="UP000789595"/>
    </source>
</evidence>
<evidence type="ECO:0000256" key="1">
    <source>
        <dbReference type="ARBA" id="ARBA00004273"/>
    </source>
</evidence>
<evidence type="ECO:0000256" key="9">
    <source>
        <dbReference type="ARBA" id="ARBA00023136"/>
    </source>
</evidence>
<dbReference type="Pfam" id="PF05546">
    <property type="entry name" value="She9_MDM33"/>
    <property type="match status" value="1"/>
</dbReference>
<evidence type="ECO:0000256" key="4">
    <source>
        <dbReference type="ARBA" id="ARBA00022792"/>
    </source>
</evidence>